<feature type="transmembrane region" description="Helical" evidence="1">
    <location>
        <begin position="57"/>
        <end position="75"/>
    </location>
</feature>
<dbReference type="AlphaFoldDB" id="A0A8I6SQQ8"/>
<evidence type="ECO:0000313" key="2">
    <source>
        <dbReference type="EnsemblMetazoa" id="XP_024086144.1"/>
    </source>
</evidence>
<dbReference type="Proteomes" id="UP000494040">
    <property type="component" value="Unassembled WGS sequence"/>
</dbReference>
<evidence type="ECO:0000256" key="1">
    <source>
        <dbReference type="SAM" id="Phobius"/>
    </source>
</evidence>
<organism evidence="2 3">
    <name type="scientific">Cimex lectularius</name>
    <name type="common">Bed bug</name>
    <name type="synonym">Acanthia lectularia</name>
    <dbReference type="NCBI Taxonomy" id="79782"/>
    <lineage>
        <taxon>Eukaryota</taxon>
        <taxon>Metazoa</taxon>
        <taxon>Ecdysozoa</taxon>
        <taxon>Arthropoda</taxon>
        <taxon>Hexapoda</taxon>
        <taxon>Insecta</taxon>
        <taxon>Pterygota</taxon>
        <taxon>Neoptera</taxon>
        <taxon>Paraneoptera</taxon>
        <taxon>Hemiptera</taxon>
        <taxon>Heteroptera</taxon>
        <taxon>Panheteroptera</taxon>
        <taxon>Cimicomorpha</taxon>
        <taxon>Cimicidae</taxon>
        <taxon>Cimex</taxon>
    </lineage>
</organism>
<accession>A0A8I6SQQ8</accession>
<dbReference type="GeneID" id="106665020"/>
<reference evidence="2" key="1">
    <citation type="submission" date="2022-01" db="UniProtKB">
        <authorList>
            <consortium name="EnsemblMetazoa"/>
        </authorList>
    </citation>
    <scope>IDENTIFICATION</scope>
</reference>
<evidence type="ECO:0000313" key="3">
    <source>
        <dbReference type="Proteomes" id="UP000494040"/>
    </source>
</evidence>
<name>A0A8I6SQQ8_CIMLE</name>
<sequence length="617" mass="71087">MMVLSYAVSAVRNMFLLEQFDILTQTQEVGRYIFYLVYIRILMRFVCELLFETGLGNPLHMSILAILSVSAYFVFISSWKRKMKNEIILFKVWELCINHLFNMLRQPLHNIKIFKENKRGILKQENVKKSGHYKVMFESILVVHTYTPFSSSNKLVPDTETPSESNSPGIWRKIIDFLCPFSNSTANMPDKNEEDKGEIQYLDETSPAVVKLVEEQTNMFFKTLIYFIPGVFMSNAIAFLMLTTVNQAEFSSRNRTHWWADMDLQWYSAIFDIILFPLNEFIVYPILRKRNFSNLHIYLTGYLALTLVVMCSLVVQIQLEDELHFMPEEYTSNLRIFNTLPYSCTINIAGFINDTEVEPFEYALETGVPVGKSAKLWVTITEKRNTTESSRTYPVSVKARKSISVIITKNGLFQNGDYDPTLFPAGEINNSVSSFFVIHGLTSLKESPSLNFIETKTLKNTAFRIERGIQHEINAGTYTLEIKEGNKTSSEVNNVVINGAMLYVVFIYDNESEVLTGNVFLLEGPVTLQYYYLILQVFLSNVAQVLSSVAYFTFMFEQSPPKLRGGIFTILSVIQLLGLSFLTYYTKMKHFFSYSKLITVYASIFVFIYILNVYFIV</sequence>
<dbReference type="KEGG" id="clec:106665020"/>
<proteinExistence type="predicted"/>
<keyword evidence="1" id="KW-0472">Membrane</keyword>
<protein>
    <submittedName>
        <fullName evidence="2">Uncharacterized protein</fullName>
    </submittedName>
</protein>
<keyword evidence="1" id="KW-1133">Transmembrane helix</keyword>
<dbReference type="EnsemblMetazoa" id="XM_024230376.1">
    <property type="protein sequence ID" value="XP_024086144.1"/>
    <property type="gene ID" value="LOC106665020"/>
</dbReference>
<dbReference type="InterPro" id="IPR036259">
    <property type="entry name" value="MFS_trans_sf"/>
</dbReference>
<dbReference type="OrthoDB" id="6648331at2759"/>
<keyword evidence="1" id="KW-0812">Transmembrane</keyword>
<feature type="transmembrane region" description="Helical" evidence="1">
    <location>
        <begin position="265"/>
        <end position="287"/>
    </location>
</feature>
<feature type="transmembrane region" description="Helical" evidence="1">
    <location>
        <begin position="530"/>
        <end position="554"/>
    </location>
</feature>
<feature type="transmembrane region" description="Helical" evidence="1">
    <location>
        <begin position="299"/>
        <end position="319"/>
    </location>
</feature>
<feature type="transmembrane region" description="Helical" evidence="1">
    <location>
        <begin position="224"/>
        <end position="245"/>
    </location>
</feature>
<dbReference type="RefSeq" id="XP_024086144.1">
    <property type="nucleotide sequence ID" value="XM_024230376.1"/>
</dbReference>
<keyword evidence="3" id="KW-1185">Reference proteome</keyword>
<dbReference type="Gene3D" id="1.20.1250.20">
    <property type="entry name" value="MFS general substrate transporter like domains"/>
    <property type="match status" value="1"/>
</dbReference>
<feature type="transmembrane region" description="Helical" evidence="1">
    <location>
        <begin position="597"/>
        <end position="616"/>
    </location>
</feature>
<feature type="transmembrane region" description="Helical" evidence="1">
    <location>
        <begin position="566"/>
        <end position="585"/>
    </location>
</feature>